<protein>
    <submittedName>
        <fullName evidence="5">MBL fold metallo-hydrolase</fullName>
    </submittedName>
</protein>
<evidence type="ECO:0000313" key="6">
    <source>
        <dbReference type="Proteomes" id="UP000601522"/>
    </source>
</evidence>
<dbReference type="Pfam" id="PF10996">
    <property type="entry name" value="Beta-Casp"/>
    <property type="match status" value="1"/>
</dbReference>
<dbReference type="Pfam" id="PF07521">
    <property type="entry name" value="RMMBL"/>
    <property type="match status" value="1"/>
</dbReference>
<dbReference type="EMBL" id="JACRTK010000002">
    <property type="protein sequence ID" value="MBC8590853.1"/>
    <property type="molecule type" value="Genomic_DNA"/>
</dbReference>
<evidence type="ECO:0000259" key="3">
    <source>
        <dbReference type="SMART" id="SM00849"/>
    </source>
</evidence>
<keyword evidence="1" id="KW-0378">Hydrolase</keyword>
<dbReference type="PANTHER" id="PTHR11203:SF37">
    <property type="entry name" value="INTEGRATOR COMPLEX SUBUNIT 11"/>
    <property type="match status" value="1"/>
</dbReference>
<dbReference type="Proteomes" id="UP000601522">
    <property type="component" value="Unassembled WGS sequence"/>
</dbReference>
<dbReference type="Gene3D" id="3.40.50.10890">
    <property type="match status" value="1"/>
</dbReference>
<dbReference type="Gene3D" id="3.60.15.10">
    <property type="entry name" value="Ribonuclease Z/Hydroxyacylglutathione hydrolase-like"/>
    <property type="match status" value="1"/>
</dbReference>
<feature type="coiled-coil region" evidence="2">
    <location>
        <begin position="488"/>
        <end position="542"/>
    </location>
</feature>
<evidence type="ECO:0000256" key="1">
    <source>
        <dbReference type="ARBA" id="ARBA00022801"/>
    </source>
</evidence>
<dbReference type="RefSeq" id="WP_249323686.1">
    <property type="nucleotide sequence ID" value="NZ_JACRTK010000002.1"/>
</dbReference>
<feature type="domain" description="Metallo-beta-lactamase" evidence="3">
    <location>
        <begin position="13"/>
        <end position="244"/>
    </location>
</feature>
<feature type="domain" description="Beta-Casp" evidence="4">
    <location>
        <begin position="255"/>
        <end position="384"/>
    </location>
</feature>
<organism evidence="5 6">
    <name type="scientific">Wansuia hejianensis</name>
    <dbReference type="NCBI Taxonomy" id="2763667"/>
    <lineage>
        <taxon>Bacteria</taxon>
        <taxon>Bacillati</taxon>
        <taxon>Bacillota</taxon>
        <taxon>Clostridia</taxon>
        <taxon>Lachnospirales</taxon>
        <taxon>Lachnospiraceae</taxon>
        <taxon>Wansuia</taxon>
    </lineage>
</organism>
<dbReference type="InterPro" id="IPR050698">
    <property type="entry name" value="MBL"/>
</dbReference>
<reference evidence="5 6" key="1">
    <citation type="submission" date="2020-08" db="EMBL/GenBank/DDBJ databases">
        <title>Genome public.</title>
        <authorList>
            <person name="Liu C."/>
            <person name="Sun Q."/>
        </authorList>
    </citation>
    <scope>NUCLEOTIDE SEQUENCE [LARGE SCALE GENOMIC DNA]</scope>
    <source>
        <strain evidence="5 6">NSJ-26</strain>
    </source>
</reference>
<accession>A0A926EVX3</accession>
<dbReference type="PANTHER" id="PTHR11203">
    <property type="entry name" value="CLEAVAGE AND POLYADENYLATION SPECIFICITY FACTOR FAMILY MEMBER"/>
    <property type="match status" value="1"/>
</dbReference>
<name>A0A926EVX3_9FIRM</name>
<dbReference type="SMART" id="SM01027">
    <property type="entry name" value="Beta-Casp"/>
    <property type="match status" value="1"/>
</dbReference>
<keyword evidence="2" id="KW-0175">Coiled coil</keyword>
<dbReference type="AlphaFoldDB" id="A0A926EVX3"/>
<keyword evidence="6" id="KW-1185">Reference proteome</keyword>
<dbReference type="SMART" id="SM00849">
    <property type="entry name" value="Lactamase_B"/>
    <property type="match status" value="1"/>
</dbReference>
<sequence>MDIQFFGAAKMVTGSNYLITTKKNKILIDCGMFQGNDEKDRMNYLDFAYDIEDIDYLILTHAHIDHSGRIPKLVKDGFKGKILCTKPTFELCEIMLLDSAKIQEQDAQWENKKRVRAGRKLIEPLYTIKDAEDSLRYFQPYFYDQRIILNDEITIRFKDAGHILGSSIVEIWIEGENNGHKTKIVFSGDLGISGRPIIRNPEYIEEADYLILESTYGDTNHVAFKDSTEELIDIINRTALRGGTVIIPSFAVGRTQELIYELNNYYEYNTDIEEYMKVPIYIDSPMAVNATEVFQRNSSSFDEEAKDLVLKGDNPFIFSNLRYIKTQEESMLLNKSNYPKVIISSSGMATAGRVRHHLKHNLWNQDNSLVFVGYQAEGTLGRILLDGAEKVKLLGEEIDVQLEIYNLEGFSGHADQKTLIDWIDNFKVKPKKIFLVHGEEGPANALGDIIKEKFGIETIIPNIMDKFNIKGDSIELKKGMVVEPALLQQDIENELENAYNQMAALIEKTEITYKDKIDDKNYDQLKNKIIELQHSLMDLNILFSK</sequence>
<evidence type="ECO:0000313" key="5">
    <source>
        <dbReference type="EMBL" id="MBC8590853.1"/>
    </source>
</evidence>
<dbReference type="InterPro" id="IPR001279">
    <property type="entry name" value="Metallo-B-lactamas"/>
</dbReference>
<dbReference type="Pfam" id="PF00753">
    <property type="entry name" value="Lactamase_B"/>
    <property type="match status" value="1"/>
</dbReference>
<dbReference type="CDD" id="cd16295">
    <property type="entry name" value="TTHA0252-CPSF-like_MBL-fold"/>
    <property type="match status" value="1"/>
</dbReference>
<gene>
    <name evidence="5" type="ORF">H8689_06870</name>
</gene>
<evidence type="ECO:0000259" key="4">
    <source>
        <dbReference type="SMART" id="SM01027"/>
    </source>
</evidence>
<dbReference type="InterPro" id="IPR011108">
    <property type="entry name" value="RMMBL"/>
</dbReference>
<dbReference type="GO" id="GO:0016787">
    <property type="term" value="F:hydrolase activity"/>
    <property type="evidence" value="ECO:0007669"/>
    <property type="project" value="UniProtKB-KW"/>
</dbReference>
<dbReference type="InterPro" id="IPR022712">
    <property type="entry name" value="Beta_Casp"/>
</dbReference>
<comment type="caution">
    <text evidence="5">The sequence shown here is derived from an EMBL/GenBank/DDBJ whole genome shotgun (WGS) entry which is preliminary data.</text>
</comment>
<dbReference type="SUPFAM" id="SSF56281">
    <property type="entry name" value="Metallo-hydrolase/oxidoreductase"/>
    <property type="match status" value="1"/>
</dbReference>
<dbReference type="GO" id="GO:0004521">
    <property type="term" value="F:RNA endonuclease activity"/>
    <property type="evidence" value="ECO:0007669"/>
    <property type="project" value="TreeGrafter"/>
</dbReference>
<dbReference type="InterPro" id="IPR036866">
    <property type="entry name" value="RibonucZ/Hydroxyglut_hydro"/>
</dbReference>
<proteinExistence type="predicted"/>
<evidence type="ECO:0000256" key="2">
    <source>
        <dbReference type="SAM" id="Coils"/>
    </source>
</evidence>